<feature type="coiled-coil region" evidence="10">
    <location>
        <begin position="130"/>
        <end position="171"/>
    </location>
</feature>
<dbReference type="Proteomes" id="UP000000591">
    <property type="component" value="Chromosome II"/>
</dbReference>
<keyword evidence="10" id="KW-0175">Coiled coil</keyword>
<dbReference type="RefSeq" id="NP_983098.1">
    <property type="nucleotide sequence ID" value="NM_208451.1"/>
</dbReference>
<proteinExistence type="predicted"/>
<keyword evidence="6 9" id="KW-0539">Nucleus</keyword>
<dbReference type="HOGENOM" id="CLU_117280_0_0_1"/>
<dbReference type="FunCoup" id="Q75D73">
    <property type="interactions" value="77"/>
</dbReference>
<dbReference type="GO" id="GO:0051301">
    <property type="term" value="P:cell division"/>
    <property type="evidence" value="ECO:0007669"/>
    <property type="project" value="UniProtKB-UniRule"/>
</dbReference>
<evidence type="ECO:0000256" key="6">
    <source>
        <dbReference type="ARBA" id="ARBA00023242"/>
    </source>
</evidence>
<dbReference type="KEGG" id="ago:AGOS_ABR150C"/>
<dbReference type="STRING" id="284811.Q75D73"/>
<protein>
    <recommendedName>
        <fullName evidence="9">Kinetochore-associated protein</fullName>
    </recommendedName>
</protein>
<evidence type="ECO:0000256" key="8">
    <source>
        <dbReference type="ARBA" id="ARBA00023328"/>
    </source>
</evidence>
<dbReference type="GeneID" id="4619208"/>
<keyword evidence="3 9" id="KW-0132">Cell division</keyword>
<accession>Q75D73</accession>
<keyword evidence="2 9" id="KW-0158">Chromosome</keyword>
<gene>
    <name evidence="11" type="ORF">AGOS_ABR150C</name>
</gene>
<keyword evidence="12" id="KW-1185">Reference proteome</keyword>
<dbReference type="PANTHER" id="PTHR15459">
    <property type="entry name" value="POLYAMINE-MODULATED FACTOR 1"/>
    <property type="match status" value="1"/>
</dbReference>
<dbReference type="InParanoid" id="Q75D73"/>
<reference evidence="11 12" key="1">
    <citation type="journal article" date="2004" name="Science">
        <title>The Ashbya gossypii genome as a tool for mapping the ancient Saccharomyces cerevisiae genome.</title>
        <authorList>
            <person name="Dietrich F.S."/>
            <person name="Voegeli S."/>
            <person name="Brachat S."/>
            <person name="Lerch A."/>
            <person name="Gates K."/>
            <person name="Steiner S."/>
            <person name="Mohr C."/>
            <person name="Pohlmann R."/>
            <person name="Luedi P."/>
            <person name="Choi S."/>
            <person name="Wing R.A."/>
            <person name="Flavier A."/>
            <person name="Gaffney T.D."/>
            <person name="Philippsen P."/>
        </authorList>
    </citation>
    <scope>NUCLEOTIDE SEQUENCE [LARGE SCALE GENOMIC DNA]</scope>
    <source>
        <strain evidence="12">ATCC 10895 / CBS 109.51 / FGSC 9923 / NRRL Y-1056</strain>
    </source>
</reference>
<dbReference type="OMA" id="SSCFPEY"/>
<evidence type="ECO:0000256" key="5">
    <source>
        <dbReference type="ARBA" id="ARBA00022838"/>
    </source>
</evidence>
<evidence type="ECO:0000256" key="7">
    <source>
        <dbReference type="ARBA" id="ARBA00023306"/>
    </source>
</evidence>
<keyword evidence="5 9" id="KW-0995">Kinetochore</keyword>
<evidence type="ECO:0000256" key="10">
    <source>
        <dbReference type="SAM" id="Coils"/>
    </source>
</evidence>
<dbReference type="PANTHER" id="PTHR15459:SF3">
    <property type="entry name" value="POLYAMINE-MODULATED FACTOR 1"/>
    <property type="match status" value="1"/>
</dbReference>
<dbReference type="AlphaFoldDB" id="Q75D73"/>
<evidence type="ECO:0000256" key="9">
    <source>
        <dbReference type="PIRNR" id="PIRNR027153"/>
    </source>
</evidence>
<dbReference type="InterPro" id="IPR007128">
    <property type="entry name" value="PMF1/Nnf1"/>
</dbReference>
<dbReference type="OrthoDB" id="18453at2759"/>
<evidence type="ECO:0000313" key="12">
    <source>
        <dbReference type="Proteomes" id="UP000000591"/>
    </source>
</evidence>
<organism evidence="11 12">
    <name type="scientific">Eremothecium gossypii (strain ATCC 10895 / CBS 109.51 / FGSC 9923 / NRRL Y-1056)</name>
    <name type="common">Yeast</name>
    <name type="synonym">Ashbya gossypii</name>
    <dbReference type="NCBI Taxonomy" id="284811"/>
    <lineage>
        <taxon>Eukaryota</taxon>
        <taxon>Fungi</taxon>
        <taxon>Dikarya</taxon>
        <taxon>Ascomycota</taxon>
        <taxon>Saccharomycotina</taxon>
        <taxon>Saccharomycetes</taxon>
        <taxon>Saccharomycetales</taxon>
        <taxon>Saccharomycetaceae</taxon>
        <taxon>Eremothecium</taxon>
    </lineage>
</organism>
<evidence type="ECO:0000256" key="3">
    <source>
        <dbReference type="ARBA" id="ARBA00022618"/>
    </source>
</evidence>
<reference evidence="12" key="2">
    <citation type="journal article" date="2013" name="G3 (Bethesda)">
        <title>Genomes of Ashbya fungi isolated from insects reveal four mating-type loci, numerous translocations, lack of transposons, and distinct gene duplications.</title>
        <authorList>
            <person name="Dietrich F.S."/>
            <person name="Voegeli S."/>
            <person name="Kuo S."/>
            <person name="Philippsen P."/>
        </authorList>
    </citation>
    <scope>GENOME REANNOTATION</scope>
    <source>
        <strain evidence="12">ATCC 10895 / CBS 109.51 / FGSC 9923 / NRRL Y-1056</strain>
    </source>
</reference>
<keyword evidence="8 9" id="KW-0137">Centromere</keyword>
<dbReference type="EMBL" id="AE016815">
    <property type="protein sequence ID" value="AAS50922.1"/>
    <property type="molecule type" value="Genomic_DNA"/>
</dbReference>
<evidence type="ECO:0000256" key="1">
    <source>
        <dbReference type="ARBA" id="ARBA00004629"/>
    </source>
</evidence>
<comment type="subcellular location">
    <subcellularLocation>
        <location evidence="1 9">Chromosome</location>
        <location evidence="1 9">Centromere</location>
        <location evidence="1 9">Kinetochore</location>
    </subcellularLocation>
    <subcellularLocation>
        <location evidence="9">Nucleus</location>
    </subcellularLocation>
    <text evidence="9">Associated with the kinetochore.</text>
</comment>
<evidence type="ECO:0000256" key="4">
    <source>
        <dbReference type="ARBA" id="ARBA00022776"/>
    </source>
</evidence>
<dbReference type="InterPro" id="IPR016851">
    <property type="entry name" value="Nnf1"/>
</dbReference>
<dbReference type="PIRSF" id="PIRSF027153">
    <property type="entry name" value="Nnf1p"/>
    <property type="match status" value="1"/>
</dbReference>
<keyword evidence="7 9" id="KW-0131">Cell cycle</keyword>
<evidence type="ECO:0000256" key="2">
    <source>
        <dbReference type="ARBA" id="ARBA00022454"/>
    </source>
</evidence>
<dbReference type="GO" id="GO:0005634">
    <property type="term" value="C:nucleus"/>
    <property type="evidence" value="ECO:0007669"/>
    <property type="project" value="UniProtKB-SubCell"/>
</dbReference>
<dbReference type="Pfam" id="PF03980">
    <property type="entry name" value="Nnf1"/>
    <property type="match status" value="1"/>
</dbReference>
<dbReference type="GO" id="GO:0000444">
    <property type="term" value="C:MIS12/MIND type complex"/>
    <property type="evidence" value="ECO:0000318"/>
    <property type="project" value="GO_Central"/>
</dbReference>
<name>Q75D73_EREGS</name>
<keyword evidence="4 9" id="KW-0498">Mitosis</keyword>
<dbReference type="eggNOG" id="ENOG502RZTQ">
    <property type="taxonomic scope" value="Eukaryota"/>
</dbReference>
<sequence length="199" mass="22776">MSHDHRIRFKRLNQVCEKALAQSISKLQNWDKLSSCYPGYISTREGYANLKTCQVQVCDFWSQLCRQEFQAIFEERDVKAKLDELDDLILKAKERARSHRDGTGSHTRVEDLTPAQLIRGSIRRAQSETLEQLDTRLRSLDGKNAKLRAELEELNKAVGSELEELDRLYEKWLGKGLGNGAGELQQGVENMVVETREGP</sequence>
<dbReference type="GO" id="GO:0007059">
    <property type="term" value="P:chromosome segregation"/>
    <property type="evidence" value="ECO:0000318"/>
    <property type="project" value="GO_Central"/>
</dbReference>
<evidence type="ECO:0000313" key="11">
    <source>
        <dbReference type="EMBL" id="AAS50922.1"/>
    </source>
</evidence>